<dbReference type="Proteomes" id="UP000199136">
    <property type="component" value="Unassembled WGS sequence"/>
</dbReference>
<reference evidence="2 3" key="1">
    <citation type="submission" date="2016-10" db="EMBL/GenBank/DDBJ databases">
        <authorList>
            <person name="de Groot N.N."/>
        </authorList>
    </citation>
    <scope>NUCLEOTIDE SEQUENCE [LARGE SCALE GENOMIC DNA]</scope>
    <source>
        <strain evidence="2 3">DSM 20581</strain>
    </source>
</reference>
<dbReference type="SUPFAM" id="SSF141099">
    <property type="entry name" value="Atu1913-like"/>
    <property type="match status" value="1"/>
</dbReference>
<feature type="domain" description="DUF1883" evidence="1">
    <location>
        <begin position="14"/>
        <end position="69"/>
    </location>
</feature>
<gene>
    <name evidence="2" type="ORF">SAMN04488506_0895</name>
</gene>
<name>A0A1I5WIE4_9LACT</name>
<evidence type="ECO:0000313" key="2">
    <source>
        <dbReference type="EMBL" id="SFQ19427.1"/>
    </source>
</evidence>
<dbReference type="Pfam" id="PF08980">
    <property type="entry name" value="DUF1883"/>
    <property type="match status" value="1"/>
</dbReference>
<dbReference type="Gene3D" id="4.10.1210.10">
    <property type="entry name" value="Atu1913-like"/>
    <property type="match status" value="1"/>
</dbReference>
<proteinExistence type="predicted"/>
<sequence length="78" mass="8990">MVKIPYKIENGNLSVRVQLKNAANVFLVDELNYRKYNSGKSFKYYGGHYKTNPVIISVNGHGRYYLIVEGSDYQYGFS</sequence>
<accession>A0A1I5WIE4</accession>
<dbReference type="OrthoDB" id="2895632at2"/>
<dbReference type="InterPro" id="IPR036488">
    <property type="entry name" value="DUF1883-like_sf"/>
</dbReference>
<evidence type="ECO:0000313" key="3">
    <source>
        <dbReference type="Proteomes" id="UP000199136"/>
    </source>
</evidence>
<keyword evidence="3" id="KW-1185">Reference proteome</keyword>
<evidence type="ECO:0000259" key="1">
    <source>
        <dbReference type="Pfam" id="PF08980"/>
    </source>
</evidence>
<protein>
    <recommendedName>
        <fullName evidence="1">DUF1883 domain-containing protein</fullName>
    </recommendedName>
</protein>
<dbReference type="AlphaFoldDB" id="A0A1I5WIE4"/>
<dbReference type="RefSeq" id="WP_092479954.1">
    <property type="nucleotide sequence ID" value="NZ_FOXW01000003.1"/>
</dbReference>
<dbReference type="InterPro" id="IPR015073">
    <property type="entry name" value="DUF1883"/>
</dbReference>
<dbReference type="EMBL" id="FOXW01000003">
    <property type="protein sequence ID" value="SFQ19427.1"/>
    <property type="molecule type" value="Genomic_DNA"/>
</dbReference>
<organism evidence="2 3">
    <name type="scientific">Desemzia incerta</name>
    <dbReference type="NCBI Taxonomy" id="82801"/>
    <lineage>
        <taxon>Bacteria</taxon>
        <taxon>Bacillati</taxon>
        <taxon>Bacillota</taxon>
        <taxon>Bacilli</taxon>
        <taxon>Lactobacillales</taxon>
        <taxon>Carnobacteriaceae</taxon>
        <taxon>Desemzia</taxon>
    </lineage>
</organism>